<keyword evidence="5 10" id="KW-0547">Nucleotide-binding</keyword>
<evidence type="ECO:0000256" key="6">
    <source>
        <dbReference type="ARBA" id="ARBA00022840"/>
    </source>
</evidence>
<dbReference type="GO" id="GO:0004814">
    <property type="term" value="F:arginine-tRNA ligase activity"/>
    <property type="evidence" value="ECO:0007669"/>
    <property type="project" value="InterPro"/>
</dbReference>
<dbReference type="SUPFAM" id="SSF109604">
    <property type="entry name" value="HD-domain/PDEase-like"/>
    <property type="match status" value="1"/>
</dbReference>
<dbReference type="HAMAP" id="MF_00255">
    <property type="entry name" value="Gly_tRNA_synth_beta"/>
    <property type="match status" value="1"/>
</dbReference>
<dbReference type="AlphaFoldDB" id="A0A8J6TCB7"/>
<dbReference type="InterPro" id="IPR006194">
    <property type="entry name" value="Gly-tRNA-synth_heterodimer"/>
</dbReference>
<gene>
    <name evidence="10" type="primary">glyS</name>
    <name evidence="12" type="ORF">H8E79_04310</name>
</gene>
<dbReference type="PRINTS" id="PR01045">
    <property type="entry name" value="TRNASYNTHGB"/>
</dbReference>
<dbReference type="PROSITE" id="PS50861">
    <property type="entry name" value="AA_TRNA_LIGASE_II_GLYAB"/>
    <property type="match status" value="1"/>
</dbReference>
<evidence type="ECO:0000256" key="4">
    <source>
        <dbReference type="ARBA" id="ARBA00022598"/>
    </source>
</evidence>
<sequence>MSDLLFEIGMEEIPAGFLQPALQQLKDNFVKKSAALKITHGVVRTMGTPRRLALIVEDLAAQQADSREELLGPSKKAGFDDQGEPSKAALGFARSKGVDASELQLVDTPKGEYLMLVREVAGKPTSDLLSALLKELLLGFSFAKSMRWGSNLNAFARPIQWLLAINGDQRVDLEHDGIISGRTSYGHRFMAPVEFKVQDASGYEDQLADHRVVVDPAIRRQQVLTEIEHAVATTLPGQDAHVAVDENLVNTVTNLVEYPVGVCGEFDDKFLQLPPEVLITSMREHQKYFPVVDEQEKLLPCFVAVNNTVVKELSLTRAGHERVLNARLEDALFFFDSDQQRTLEDRYDDLKGIVFQAKLGTMLDKSERIIKLSGLLAEKIVPEHVDSVCRTARLAKIDLLTDMVGEFPTLQGIMGAAYAVHDGESTDVVLGITDHYLPKRAGDNLPVTATGALVGLADRIDTIVGCFGIGQLPTGTTDPFGLRRLSLAVIHIIADRGYQLSLRELVSKALALYGSRVDASQATVDAIVSFIQGRYVNDCIAAGLDAQAVDAVCSVNFDDINDCRRKIDALAAIRADESFSVLAASFKRIRNILKGHQGQALDSGLLQEDGEQELARVYAEVASDVEPLLATKDYGQALAVMLRLKGSVDAFFESVMVMAEDDAVRNNRLNLLAAIAGLFLAVGDISKMQE</sequence>
<dbReference type="Pfam" id="PF02092">
    <property type="entry name" value="tRNA_synt_2f"/>
    <property type="match status" value="1"/>
</dbReference>
<reference evidence="12 13" key="1">
    <citation type="submission" date="2020-08" db="EMBL/GenBank/DDBJ databases">
        <title>Bridging the membrane lipid divide: bacteria of the FCB group superphylum have the potential to synthesize archaeal ether lipids.</title>
        <authorList>
            <person name="Villanueva L."/>
            <person name="Von Meijenfeldt F.A.B."/>
            <person name="Westbye A.B."/>
            <person name="Yadav S."/>
            <person name="Hopmans E.C."/>
            <person name="Dutilh B.E."/>
            <person name="Sinninghe Damste J.S."/>
        </authorList>
    </citation>
    <scope>NUCLEOTIDE SEQUENCE [LARGE SCALE GENOMIC DNA]</scope>
    <source>
        <strain evidence="12">NIOZ-UU81</strain>
    </source>
</reference>
<organism evidence="12 13">
    <name type="scientific">Candidatus Desulfatifera sulfidica</name>
    <dbReference type="NCBI Taxonomy" id="2841691"/>
    <lineage>
        <taxon>Bacteria</taxon>
        <taxon>Pseudomonadati</taxon>
        <taxon>Thermodesulfobacteriota</taxon>
        <taxon>Desulfobulbia</taxon>
        <taxon>Desulfobulbales</taxon>
        <taxon>Desulfobulbaceae</taxon>
        <taxon>Candidatus Desulfatifera</taxon>
    </lineage>
</organism>
<comment type="caution">
    <text evidence="12">The sequence shown here is derived from an EMBL/GenBank/DDBJ whole genome shotgun (WGS) entry which is preliminary data.</text>
</comment>
<keyword evidence="4 10" id="KW-0436">Ligase</keyword>
<dbReference type="GO" id="GO:0006420">
    <property type="term" value="P:arginyl-tRNA aminoacylation"/>
    <property type="evidence" value="ECO:0007669"/>
    <property type="project" value="InterPro"/>
</dbReference>
<comment type="catalytic activity">
    <reaction evidence="9 10">
        <text>tRNA(Gly) + glycine + ATP = glycyl-tRNA(Gly) + AMP + diphosphate</text>
        <dbReference type="Rhea" id="RHEA:16013"/>
        <dbReference type="Rhea" id="RHEA-COMP:9664"/>
        <dbReference type="Rhea" id="RHEA-COMP:9683"/>
        <dbReference type="ChEBI" id="CHEBI:30616"/>
        <dbReference type="ChEBI" id="CHEBI:33019"/>
        <dbReference type="ChEBI" id="CHEBI:57305"/>
        <dbReference type="ChEBI" id="CHEBI:78442"/>
        <dbReference type="ChEBI" id="CHEBI:78522"/>
        <dbReference type="ChEBI" id="CHEBI:456215"/>
        <dbReference type="EC" id="6.1.1.14"/>
    </reaction>
</comment>
<comment type="subcellular location">
    <subcellularLocation>
        <location evidence="1 10">Cytoplasm</location>
    </subcellularLocation>
</comment>
<evidence type="ECO:0000313" key="13">
    <source>
        <dbReference type="Proteomes" id="UP000599024"/>
    </source>
</evidence>
<dbReference type="InterPro" id="IPR015944">
    <property type="entry name" value="Gly-tRNA-synth_bsu"/>
</dbReference>
<comment type="similarity">
    <text evidence="2 10">Belongs to the class-II aminoacyl-tRNA synthetase family.</text>
</comment>
<protein>
    <recommendedName>
        <fullName evidence="10">Glycine--tRNA ligase beta subunit</fullName>
        <ecNumber evidence="10">6.1.1.14</ecNumber>
    </recommendedName>
    <alternativeName>
        <fullName evidence="10">Glycyl-tRNA synthetase beta subunit</fullName>
        <shortName evidence="10">GlyRS</shortName>
    </alternativeName>
</protein>
<name>A0A8J6TCB7_9BACT</name>
<keyword evidence="8 10" id="KW-0030">Aminoacyl-tRNA synthetase</keyword>
<accession>A0A8J6TCB7</accession>
<dbReference type="Proteomes" id="UP000599024">
    <property type="component" value="Unassembled WGS sequence"/>
</dbReference>
<dbReference type="NCBIfam" id="TIGR00211">
    <property type="entry name" value="glyS"/>
    <property type="match status" value="1"/>
</dbReference>
<evidence type="ECO:0000256" key="1">
    <source>
        <dbReference type="ARBA" id="ARBA00004496"/>
    </source>
</evidence>
<evidence type="ECO:0000256" key="10">
    <source>
        <dbReference type="HAMAP-Rule" id="MF_00255"/>
    </source>
</evidence>
<dbReference type="PANTHER" id="PTHR30075">
    <property type="entry name" value="GLYCYL-TRNA SYNTHETASE"/>
    <property type="match status" value="1"/>
</dbReference>
<dbReference type="InterPro" id="IPR008909">
    <property type="entry name" value="DALR_anticod-bd"/>
</dbReference>
<feature type="domain" description="DALR anticodon binding" evidence="11">
    <location>
        <begin position="585"/>
        <end position="676"/>
    </location>
</feature>
<dbReference type="EMBL" id="JACNLK010000036">
    <property type="protein sequence ID" value="MBC8208375.1"/>
    <property type="molecule type" value="Genomic_DNA"/>
</dbReference>
<evidence type="ECO:0000259" key="11">
    <source>
        <dbReference type="Pfam" id="PF05746"/>
    </source>
</evidence>
<keyword evidence="7 10" id="KW-0648">Protein biosynthesis</keyword>
<dbReference type="PANTHER" id="PTHR30075:SF2">
    <property type="entry name" value="GLYCINE--TRNA LIGASE, CHLOROPLASTIC_MITOCHONDRIAL 2"/>
    <property type="match status" value="1"/>
</dbReference>
<evidence type="ECO:0000256" key="9">
    <source>
        <dbReference type="ARBA" id="ARBA00047937"/>
    </source>
</evidence>
<evidence type="ECO:0000256" key="8">
    <source>
        <dbReference type="ARBA" id="ARBA00023146"/>
    </source>
</evidence>
<evidence type="ECO:0000256" key="3">
    <source>
        <dbReference type="ARBA" id="ARBA00022490"/>
    </source>
</evidence>
<dbReference type="GO" id="GO:0005524">
    <property type="term" value="F:ATP binding"/>
    <property type="evidence" value="ECO:0007669"/>
    <property type="project" value="UniProtKB-UniRule"/>
</dbReference>
<evidence type="ECO:0000256" key="5">
    <source>
        <dbReference type="ARBA" id="ARBA00022741"/>
    </source>
</evidence>
<evidence type="ECO:0000313" key="12">
    <source>
        <dbReference type="EMBL" id="MBC8208375.1"/>
    </source>
</evidence>
<evidence type="ECO:0000256" key="2">
    <source>
        <dbReference type="ARBA" id="ARBA00008226"/>
    </source>
</evidence>
<comment type="subunit">
    <text evidence="10">Tetramer of two alpha and two beta subunits.</text>
</comment>
<dbReference type="GO" id="GO:0004820">
    <property type="term" value="F:glycine-tRNA ligase activity"/>
    <property type="evidence" value="ECO:0007669"/>
    <property type="project" value="UniProtKB-UniRule"/>
</dbReference>
<dbReference type="GO" id="GO:0006426">
    <property type="term" value="P:glycyl-tRNA aminoacylation"/>
    <property type="evidence" value="ECO:0007669"/>
    <property type="project" value="UniProtKB-UniRule"/>
</dbReference>
<evidence type="ECO:0000256" key="7">
    <source>
        <dbReference type="ARBA" id="ARBA00022917"/>
    </source>
</evidence>
<proteinExistence type="inferred from homology"/>
<keyword evidence="3 10" id="KW-0963">Cytoplasm</keyword>
<keyword evidence="6 10" id="KW-0067">ATP-binding</keyword>
<dbReference type="EC" id="6.1.1.14" evidence="10"/>
<dbReference type="Pfam" id="PF05746">
    <property type="entry name" value="DALR_1"/>
    <property type="match status" value="1"/>
</dbReference>
<dbReference type="GO" id="GO:0005829">
    <property type="term" value="C:cytosol"/>
    <property type="evidence" value="ECO:0007669"/>
    <property type="project" value="TreeGrafter"/>
</dbReference>